<reference evidence="11" key="1">
    <citation type="journal article" date="2020" name="bioRxiv">
        <title>Comparative genomics of Chlamydomonas.</title>
        <authorList>
            <person name="Craig R.J."/>
            <person name="Hasan A.R."/>
            <person name="Ness R.W."/>
            <person name="Keightley P.D."/>
        </authorList>
    </citation>
    <scope>NUCLEOTIDE SEQUENCE</scope>
    <source>
        <strain evidence="11">CCAP 11/70</strain>
    </source>
</reference>
<dbReference type="InterPro" id="IPR017871">
    <property type="entry name" value="ABC_transporter-like_CS"/>
</dbReference>
<comment type="subcellular location">
    <subcellularLocation>
        <location evidence="1">Membrane</location>
        <topology evidence="1">Multi-pass membrane protein</topology>
    </subcellularLocation>
</comment>
<feature type="transmembrane region" description="Helical" evidence="9">
    <location>
        <begin position="716"/>
        <end position="737"/>
    </location>
</feature>
<evidence type="ECO:0000256" key="3">
    <source>
        <dbReference type="ARBA" id="ARBA00022692"/>
    </source>
</evidence>
<dbReference type="GO" id="GO:0016020">
    <property type="term" value="C:membrane"/>
    <property type="evidence" value="ECO:0007669"/>
    <property type="project" value="UniProtKB-SubCell"/>
</dbReference>
<dbReference type="GO" id="GO:0016887">
    <property type="term" value="F:ATP hydrolysis activity"/>
    <property type="evidence" value="ECO:0007669"/>
    <property type="project" value="InterPro"/>
</dbReference>
<feature type="transmembrane region" description="Helical" evidence="9">
    <location>
        <begin position="638"/>
        <end position="661"/>
    </location>
</feature>
<dbReference type="Gene3D" id="3.40.50.300">
    <property type="entry name" value="P-loop containing nucleotide triphosphate hydrolases"/>
    <property type="match status" value="1"/>
</dbReference>
<evidence type="ECO:0000256" key="5">
    <source>
        <dbReference type="ARBA" id="ARBA00022840"/>
    </source>
</evidence>
<accession>A0A835XYK1</accession>
<evidence type="ECO:0000313" key="12">
    <source>
        <dbReference type="Proteomes" id="UP000612055"/>
    </source>
</evidence>
<feature type="domain" description="ABC transporter" evidence="10">
    <location>
        <begin position="45"/>
        <end position="288"/>
    </location>
</feature>
<organism evidence="11 12">
    <name type="scientific">Edaphochlamys debaryana</name>
    <dbReference type="NCBI Taxonomy" id="47281"/>
    <lineage>
        <taxon>Eukaryota</taxon>
        <taxon>Viridiplantae</taxon>
        <taxon>Chlorophyta</taxon>
        <taxon>core chlorophytes</taxon>
        <taxon>Chlorophyceae</taxon>
        <taxon>CS clade</taxon>
        <taxon>Chlamydomonadales</taxon>
        <taxon>Chlamydomonadales incertae sedis</taxon>
        <taxon>Edaphochlamys</taxon>
    </lineage>
</organism>
<dbReference type="SMART" id="SM00382">
    <property type="entry name" value="AAA"/>
    <property type="match status" value="1"/>
</dbReference>
<dbReference type="InterPro" id="IPR043926">
    <property type="entry name" value="ABCG_dom"/>
</dbReference>
<dbReference type="InterPro" id="IPR050352">
    <property type="entry name" value="ABCG_transporters"/>
</dbReference>
<dbReference type="EMBL" id="JAEHOE010000088">
    <property type="protein sequence ID" value="KAG2488029.1"/>
    <property type="molecule type" value="Genomic_DNA"/>
</dbReference>
<evidence type="ECO:0000259" key="10">
    <source>
        <dbReference type="PROSITE" id="PS50893"/>
    </source>
</evidence>
<evidence type="ECO:0000256" key="7">
    <source>
        <dbReference type="ARBA" id="ARBA00023136"/>
    </source>
</evidence>
<sequence length="743" mass="78891">MVHPDDAGDDGLLPPAESILSPNYVEGLRTNADAKLGVRVAWFGLNATVADKTTGAPKHLLTNVTGVARPSRVSVLLGPSGAGKSTLLDVLAANDIRGVTVKGRVEVDGANRNPNTWRDICSFVQQQDMLMPSATVREALTTAALLKLPYSLPQAQKLARVQSVMEELMLVRCADAMIGDAAAGIKGISGGQKRRVSMGIELVKDPRVLLLDEPTSGLDSETALQVAVTMRQLARQGRTVMATLHQPSSDMGEMFDDLVLMAGGRAVYVGPWGAATDFFGRNGFACPRFKNPPEHFLSILNRSEDATALANAFDRVAMQLKRLSSVAARDGGPVGPRPGPGHTAAAALGPTPKNDDEDENGVPRRPKSGATAGSDGSPKPPSASLEVVVVSSGGASGKAAAAKDGLELTAGPGAGAGGGKGSPSVRLELADDSESGGGGEGEGEGDEDAAFRARVALGADEAVVEAATVPFWMQVVVLTTRFARMFIRTPAALMSEVFQYVFFAFFFGSCYCQLGSTLPQALTDRGTCLILTMIMLTFTPSTSTVNNWHQQRQLLSHELRQRLYGINAYYASRYVVLIPMTLVESLLFSVVFYWFAGFRPSASAFFIFTAILAVTQHVSEGLGLIISCLNSTLNGASIMLTITILFLTSFQGFLVKVPVYYRWLGKLSYVTYSYAILLENELSGVTLYDPSTGAQVPGENVIPSTLQTSLSFRTNIAVLFGLAGAMTLGKLITLHAAHRLGIF</sequence>
<dbReference type="Pfam" id="PF01061">
    <property type="entry name" value="ABC2_membrane"/>
    <property type="match status" value="1"/>
</dbReference>
<dbReference type="InterPro" id="IPR003439">
    <property type="entry name" value="ABC_transporter-like_ATP-bd"/>
</dbReference>
<gene>
    <name evidence="11" type="ORF">HYH03_013335</name>
</gene>
<dbReference type="Pfam" id="PF00005">
    <property type="entry name" value="ABC_tran"/>
    <property type="match status" value="1"/>
</dbReference>
<proteinExistence type="predicted"/>
<dbReference type="PROSITE" id="PS50893">
    <property type="entry name" value="ABC_TRANSPORTER_2"/>
    <property type="match status" value="1"/>
</dbReference>
<keyword evidence="3 9" id="KW-0812">Transmembrane</keyword>
<dbReference type="InterPro" id="IPR027417">
    <property type="entry name" value="P-loop_NTPase"/>
</dbReference>
<dbReference type="AlphaFoldDB" id="A0A835XYK1"/>
<evidence type="ECO:0000256" key="4">
    <source>
        <dbReference type="ARBA" id="ARBA00022741"/>
    </source>
</evidence>
<keyword evidence="4" id="KW-0547">Nucleotide-binding</keyword>
<dbReference type="PANTHER" id="PTHR48041">
    <property type="entry name" value="ABC TRANSPORTER G FAMILY MEMBER 28"/>
    <property type="match status" value="1"/>
</dbReference>
<feature type="compositionally biased region" description="Gly residues" evidence="8">
    <location>
        <begin position="412"/>
        <end position="421"/>
    </location>
</feature>
<evidence type="ECO:0000256" key="8">
    <source>
        <dbReference type="SAM" id="MobiDB-lite"/>
    </source>
</evidence>
<evidence type="ECO:0000256" key="6">
    <source>
        <dbReference type="ARBA" id="ARBA00022989"/>
    </source>
</evidence>
<dbReference type="OrthoDB" id="66620at2759"/>
<keyword evidence="6 9" id="KW-1133">Transmembrane helix</keyword>
<keyword evidence="5" id="KW-0067">ATP-binding</keyword>
<name>A0A835XYK1_9CHLO</name>
<dbReference type="PROSITE" id="PS00211">
    <property type="entry name" value="ABC_TRANSPORTER_1"/>
    <property type="match status" value="1"/>
</dbReference>
<keyword evidence="12" id="KW-1185">Reference proteome</keyword>
<dbReference type="GO" id="GO:0140359">
    <property type="term" value="F:ABC-type transporter activity"/>
    <property type="evidence" value="ECO:0007669"/>
    <property type="project" value="InterPro"/>
</dbReference>
<dbReference type="Proteomes" id="UP000612055">
    <property type="component" value="Unassembled WGS sequence"/>
</dbReference>
<dbReference type="InterPro" id="IPR013525">
    <property type="entry name" value="ABC2_TM"/>
</dbReference>
<dbReference type="PANTHER" id="PTHR48041:SF139">
    <property type="entry name" value="PROTEIN SCARLET"/>
    <property type="match status" value="1"/>
</dbReference>
<dbReference type="SUPFAM" id="SSF52540">
    <property type="entry name" value="P-loop containing nucleoside triphosphate hydrolases"/>
    <property type="match status" value="1"/>
</dbReference>
<dbReference type="Pfam" id="PF19055">
    <property type="entry name" value="ABC2_membrane_7"/>
    <property type="match status" value="1"/>
</dbReference>
<keyword evidence="2" id="KW-0813">Transport</keyword>
<evidence type="ECO:0000256" key="9">
    <source>
        <dbReference type="SAM" id="Phobius"/>
    </source>
</evidence>
<evidence type="ECO:0000256" key="2">
    <source>
        <dbReference type="ARBA" id="ARBA00022448"/>
    </source>
</evidence>
<feature type="region of interest" description="Disordered" evidence="8">
    <location>
        <begin position="412"/>
        <end position="447"/>
    </location>
</feature>
<dbReference type="GO" id="GO:0005524">
    <property type="term" value="F:ATP binding"/>
    <property type="evidence" value="ECO:0007669"/>
    <property type="project" value="UniProtKB-KW"/>
</dbReference>
<evidence type="ECO:0000313" key="11">
    <source>
        <dbReference type="EMBL" id="KAG2488029.1"/>
    </source>
</evidence>
<feature type="transmembrane region" description="Helical" evidence="9">
    <location>
        <begin position="491"/>
        <end position="509"/>
    </location>
</feature>
<evidence type="ECO:0000256" key="1">
    <source>
        <dbReference type="ARBA" id="ARBA00004141"/>
    </source>
</evidence>
<feature type="region of interest" description="Disordered" evidence="8">
    <location>
        <begin position="328"/>
        <end position="384"/>
    </location>
</feature>
<keyword evidence="7 9" id="KW-0472">Membrane</keyword>
<comment type="caution">
    <text evidence="11">The sequence shown here is derived from an EMBL/GenBank/DDBJ whole genome shotgun (WGS) entry which is preliminary data.</text>
</comment>
<protein>
    <recommendedName>
        <fullName evidence="10">ABC transporter domain-containing protein</fullName>
    </recommendedName>
</protein>
<feature type="transmembrane region" description="Helical" evidence="9">
    <location>
        <begin position="570"/>
        <end position="596"/>
    </location>
</feature>
<feature type="transmembrane region" description="Helical" evidence="9">
    <location>
        <begin position="602"/>
        <end position="626"/>
    </location>
</feature>
<dbReference type="InterPro" id="IPR003593">
    <property type="entry name" value="AAA+_ATPase"/>
</dbReference>